<protein>
    <submittedName>
        <fullName evidence="1">Uncharacterized protein</fullName>
    </submittedName>
</protein>
<dbReference type="Gene3D" id="3.80.10.10">
    <property type="entry name" value="Ribonuclease Inhibitor"/>
    <property type="match status" value="1"/>
</dbReference>
<dbReference type="AlphaFoldDB" id="A0AAW6TEE3"/>
<accession>A0AAW6TEE3</accession>
<evidence type="ECO:0000313" key="1">
    <source>
        <dbReference type="EMBL" id="MDI4508749.1"/>
    </source>
</evidence>
<comment type="caution">
    <text evidence="1">The sequence shown here is derived from an EMBL/GenBank/DDBJ whole genome shotgun (WGS) entry which is preliminary data.</text>
</comment>
<dbReference type="EMBL" id="SSCJ01000001">
    <property type="protein sequence ID" value="MDI4508749.1"/>
    <property type="molecule type" value="Genomic_DNA"/>
</dbReference>
<dbReference type="InterPro" id="IPR032675">
    <property type="entry name" value="LRR_dom_sf"/>
</dbReference>
<proteinExistence type="predicted"/>
<organism evidence="1">
    <name type="scientific">Faucicola osloensis</name>
    <name type="common">Moraxella osloensis</name>
    <dbReference type="NCBI Taxonomy" id="34062"/>
    <lineage>
        <taxon>Bacteria</taxon>
        <taxon>Pseudomonadati</taxon>
        <taxon>Pseudomonadota</taxon>
        <taxon>Gammaproteobacteria</taxon>
        <taxon>Moraxellales</taxon>
        <taxon>Moraxellaceae</taxon>
        <taxon>Faucicola</taxon>
    </lineage>
</organism>
<name>A0AAW6TEE3_FAUOS</name>
<sequence>MNQFYQELLKLPKNIRQTGEKCIVGIENKDLIYTSLIDKTEISTADNFTNEIKEFSVFLGSDAKTIIQAFIGSDFLNNLEVLHIGVCSENTGHPLDYREIAKILSQVSFPNVHSFSFGEWLLISNSHCLYGKLGDITQILSNMPKLNYLELGGQFELNSPIVLNELTELTIHLDDPMTAGNGGYISQETLNNLLNSKFPQLETVWLDLDLDWAVDDEFKRIDGLPTNCKDYKLTEDFINGKSWANLKQIEFSGGYAQGELDRFFNSEFVQKNQIKAIYDSAYC</sequence>
<reference evidence="1" key="1">
    <citation type="submission" date="2019-04" db="EMBL/GenBank/DDBJ databases">
        <title>Moraxella osloensis CCUG 73412, isolated from corneal scrapings as causative agent of keratitis.</title>
        <authorList>
            <person name="Connolly G."/>
            <person name="Jaen-Luchoro D."/>
            <person name="Pinyeiro-Iglesias B."/>
            <person name="Curry A."/>
            <person name="Knowles S."/>
            <person name="Moore E.R.B."/>
        </authorList>
    </citation>
    <scope>NUCLEOTIDE SEQUENCE</scope>
    <source>
        <strain evidence="1">CCUG 73412</strain>
    </source>
</reference>
<gene>
    <name evidence="1" type="ORF">E6P75_00820</name>
</gene>